<dbReference type="Proteomes" id="UP000092154">
    <property type="component" value="Unassembled WGS sequence"/>
</dbReference>
<sequence>MAPETNTQPPRPSKPTTRSSIRHSLNFTSVGKALADVINKESRDRDKPSDKVLKKSKDSSRRLSAIALMNSTAMPHANATATTKSKSPTPAHRDAKEDASPSTKTTTRSTRRQSGLLKPVPASSSDEMGLKLLDVGGVSPTLKRSSTLRPRTAPAPTTSALPKYRPKSTLIESVLPTKPVSPPRAGTRRRLSTSEEEEKAHIHSPRRSSDEKSKRPISPLPHRAFAVKVNLPKLTPPSTPSKISKLSPPKKASPAKVDFPRPAKSVKTTTTSSASRSNIVRPPSSSSSRSSVCSQNSPQTPSKSSFGFGRSKTNQPPSPLRSTGRPAPESPLAHHSRQLSTATLARSTTPTQLSQLQEEDSEDSFEADDVELLLAPAAPLGAPTPAIPRIRAARRQRCDSELQTPSRPSQLLPTRDNLSYLSPIPPTSQSSPRLRPPKANGGVDRGSIMSWEQLAHDGSLIIAQDEVEKMLSEIQAPFTPGGPSPNVSTLEVPESPCLSALPSPGGYGSISHVLLPDVTPSPALHHSHQMFDTSTELPPPMDSGTVTLLRLQVASAENMAKERLTRLLELEELLHTATQSRVQETEELAKQVSFLEKQLHISVEARERVDEERAAFTASLQDQLRHAEARGEKVAEAAFARGRQEATASWADVLRHNQQKWDVCSLAGEIKVEWASVKEQAEVEQEFLRASRETLEVFLAVLDHSQMQIQNLLA</sequence>
<feature type="compositionally biased region" description="Polar residues" evidence="1">
    <location>
        <begin position="300"/>
        <end position="315"/>
    </location>
</feature>
<feature type="compositionally biased region" description="Polar residues" evidence="1">
    <location>
        <begin position="401"/>
        <end position="420"/>
    </location>
</feature>
<dbReference type="EMBL" id="KV448122">
    <property type="protein sequence ID" value="OAX44919.1"/>
    <property type="molecule type" value="Genomic_DNA"/>
</dbReference>
<feature type="compositionally biased region" description="Basic and acidic residues" evidence="1">
    <location>
        <begin position="38"/>
        <end position="61"/>
    </location>
</feature>
<accession>A0A1B7NJN9</accession>
<gene>
    <name evidence="2" type="ORF">K503DRAFT_13675</name>
</gene>
<reference evidence="2 3" key="1">
    <citation type="submission" date="2016-06" db="EMBL/GenBank/DDBJ databases">
        <title>Comparative genomics of the ectomycorrhizal sister species Rhizopogon vinicolor and Rhizopogon vesiculosus (Basidiomycota: Boletales) reveals a divergence of the mating type B locus.</title>
        <authorList>
            <consortium name="DOE Joint Genome Institute"/>
            <person name="Mujic A.B."/>
            <person name="Kuo A."/>
            <person name="Tritt A."/>
            <person name="Lipzen A."/>
            <person name="Chen C."/>
            <person name="Johnson J."/>
            <person name="Sharma A."/>
            <person name="Barry K."/>
            <person name="Grigoriev I.V."/>
            <person name="Spatafora J.W."/>
        </authorList>
    </citation>
    <scope>NUCLEOTIDE SEQUENCE [LARGE SCALE GENOMIC DNA]</scope>
    <source>
        <strain evidence="2 3">AM-OR11-026</strain>
    </source>
</reference>
<protein>
    <submittedName>
        <fullName evidence="2">Uncharacterized protein</fullName>
    </submittedName>
</protein>
<name>A0A1B7NJN9_9AGAM</name>
<evidence type="ECO:0000256" key="1">
    <source>
        <dbReference type="SAM" id="MobiDB-lite"/>
    </source>
</evidence>
<feature type="compositionally biased region" description="Polar residues" evidence="1">
    <location>
        <begin position="338"/>
        <end position="356"/>
    </location>
</feature>
<feature type="compositionally biased region" description="Polar residues" evidence="1">
    <location>
        <begin position="69"/>
        <end position="88"/>
    </location>
</feature>
<organism evidence="2 3">
    <name type="scientific">Rhizopogon vinicolor AM-OR11-026</name>
    <dbReference type="NCBI Taxonomy" id="1314800"/>
    <lineage>
        <taxon>Eukaryota</taxon>
        <taxon>Fungi</taxon>
        <taxon>Dikarya</taxon>
        <taxon>Basidiomycota</taxon>
        <taxon>Agaricomycotina</taxon>
        <taxon>Agaricomycetes</taxon>
        <taxon>Agaricomycetidae</taxon>
        <taxon>Boletales</taxon>
        <taxon>Suillineae</taxon>
        <taxon>Rhizopogonaceae</taxon>
        <taxon>Rhizopogon</taxon>
    </lineage>
</organism>
<feature type="compositionally biased region" description="Low complexity" evidence="1">
    <location>
        <begin position="147"/>
        <end position="162"/>
    </location>
</feature>
<feature type="compositionally biased region" description="Low complexity" evidence="1">
    <location>
        <begin position="240"/>
        <end position="256"/>
    </location>
</feature>
<dbReference type="OrthoDB" id="3203770at2759"/>
<dbReference type="AlphaFoldDB" id="A0A1B7NJN9"/>
<proteinExistence type="predicted"/>
<dbReference type="InParanoid" id="A0A1B7NJN9"/>
<feature type="compositionally biased region" description="Low complexity" evidence="1">
    <location>
        <begin position="263"/>
        <end position="299"/>
    </location>
</feature>
<evidence type="ECO:0000313" key="2">
    <source>
        <dbReference type="EMBL" id="OAX44919.1"/>
    </source>
</evidence>
<evidence type="ECO:0000313" key="3">
    <source>
        <dbReference type="Proteomes" id="UP000092154"/>
    </source>
</evidence>
<feature type="region of interest" description="Disordered" evidence="1">
    <location>
        <begin position="393"/>
        <end position="443"/>
    </location>
</feature>
<dbReference type="STRING" id="1314800.A0A1B7NJN9"/>
<keyword evidence="3" id="KW-1185">Reference proteome</keyword>
<feature type="region of interest" description="Disordered" evidence="1">
    <location>
        <begin position="1"/>
        <end position="366"/>
    </location>
</feature>
<feature type="compositionally biased region" description="Acidic residues" evidence="1">
    <location>
        <begin position="357"/>
        <end position="366"/>
    </location>
</feature>